<dbReference type="AlphaFoldDB" id="A0A1F7FIM1"/>
<keyword evidence="9" id="KW-1208">Phospholipid metabolism</keyword>
<reference evidence="12 13" key="1">
    <citation type="journal article" date="2016" name="Nat. Commun.">
        <title>Thousands of microbial genomes shed light on interconnected biogeochemical processes in an aquifer system.</title>
        <authorList>
            <person name="Anantharaman K."/>
            <person name="Brown C.T."/>
            <person name="Hug L.A."/>
            <person name="Sharon I."/>
            <person name="Castelle C.J."/>
            <person name="Probst A.J."/>
            <person name="Thomas B.C."/>
            <person name="Singh A."/>
            <person name="Wilkins M.J."/>
            <person name="Karaoz U."/>
            <person name="Brodie E.L."/>
            <person name="Williams K.H."/>
            <person name="Hubbard S.S."/>
            <person name="Banfield J.F."/>
        </authorList>
    </citation>
    <scope>NUCLEOTIDE SEQUENCE [LARGE SCALE GENOMIC DNA]</scope>
</reference>
<keyword evidence="4" id="KW-0443">Lipid metabolism</keyword>
<keyword evidence="2" id="KW-0444">Lipid biosynthesis</keyword>
<evidence type="ECO:0000256" key="5">
    <source>
        <dbReference type="ARBA" id="ARBA00023136"/>
    </source>
</evidence>
<evidence type="ECO:0000256" key="10">
    <source>
        <dbReference type="ARBA" id="ARBA00023317"/>
    </source>
</evidence>
<keyword evidence="1" id="KW-1003">Cell membrane</keyword>
<dbReference type="EMBL" id="MFYX01000033">
    <property type="protein sequence ID" value="OGK06312.1"/>
    <property type="molecule type" value="Genomic_DNA"/>
</dbReference>
<keyword evidence="5 11" id="KW-0472">Membrane</keyword>
<keyword evidence="3" id="KW-0210">Decarboxylase</keyword>
<evidence type="ECO:0000256" key="6">
    <source>
        <dbReference type="ARBA" id="ARBA00023145"/>
    </source>
</evidence>
<dbReference type="GO" id="GO:0008654">
    <property type="term" value="P:phospholipid biosynthetic process"/>
    <property type="evidence" value="ECO:0007669"/>
    <property type="project" value="UniProtKB-KW"/>
</dbReference>
<evidence type="ECO:0000256" key="8">
    <source>
        <dbReference type="ARBA" id="ARBA00023239"/>
    </source>
</evidence>
<organism evidence="12 13">
    <name type="scientific">Candidatus Raymondbacteria bacterium RIFOXYD12_FULL_49_13</name>
    <dbReference type="NCBI Taxonomy" id="1817890"/>
    <lineage>
        <taxon>Bacteria</taxon>
        <taxon>Raymondiibacteriota</taxon>
    </lineage>
</organism>
<keyword evidence="7" id="KW-0594">Phospholipid biosynthesis</keyword>
<dbReference type="GO" id="GO:0004609">
    <property type="term" value="F:phosphatidylserine decarboxylase activity"/>
    <property type="evidence" value="ECO:0007669"/>
    <property type="project" value="InterPro"/>
</dbReference>
<proteinExistence type="predicted"/>
<dbReference type="Proteomes" id="UP000179243">
    <property type="component" value="Unassembled WGS sequence"/>
</dbReference>
<sequence>MAKEGLPILAVVLLIFLAFLFLFLKTESTVVSGFMILSGIFTLFTLFFFRDPERNIPREGQNVLVSAADGKIVEIKEIDCEYLGGKARQISTFLSVFNVHVNRIPEKGTIELYKYYPGKFLAAWDHKASLENEQTHVGINCGTYKILVKQIAGLIARRVICKAREGVVYNRGDRFGLIRFGSRTDVICPLDFTVKVKIGDVVKGGESILAIKETP</sequence>
<evidence type="ECO:0000256" key="3">
    <source>
        <dbReference type="ARBA" id="ARBA00022793"/>
    </source>
</evidence>
<keyword evidence="11" id="KW-1133">Transmembrane helix</keyword>
<name>A0A1F7FIM1_UNCRA</name>
<dbReference type="NCBIfam" id="NF003685">
    <property type="entry name" value="PRK05305.2-5"/>
    <property type="match status" value="1"/>
</dbReference>
<feature type="transmembrane region" description="Helical" evidence="11">
    <location>
        <begin position="30"/>
        <end position="49"/>
    </location>
</feature>
<evidence type="ECO:0000256" key="1">
    <source>
        <dbReference type="ARBA" id="ARBA00022475"/>
    </source>
</evidence>
<comment type="caution">
    <text evidence="12">The sequence shown here is derived from an EMBL/GenBank/DDBJ whole genome shotgun (WGS) entry which is preliminary data.</text>
</comment>
<keyword evidence="11" id="KW-0812">Transmembrane</keyword>
<dbReference type="PANTHER" id="PTHR35809">
    <property type="entry name" value="ARCHAETIDYLSERINE DECARBOXYLASE PROENZYME-RELATED"/>
    <property type="match status" value="1"/>
</dbReference>
<gene>
    <name evidence="12" type="ORF">A2519_08550</name>
</gene>
<evidence type="ECO:0000313" key="12">
    <source>
        <dbReference type="EMBL" id="OGK06312.1"/>
    </source>
</evidence>
<feature type="transmembrane region" description="Helical" evidence="11">
    <location>
        <begin position="7"/>
        <end position="24"/>
    </location>
</feature>
<evidence type="ECO:0000256" key="4">
    <source>
        <dbReference type="ARBA" id="ARBA00023098"/>
    </source>
</evidence>
<evidence type="ECO:0000256" key="11">
    <source>
        <dbReference type="SAM" id="Phobius"/>
    </source>
</evidence>
<dbReference type="InterPro" id="IPR033175">
    <property type="entry name" value="PSD-A"/>
</dbReference>
<accession>A0A1F7FIM1</accession>
<keyword evidence="6" id="KW-0865">Zymogen</keyword>
<evidence type="ECO:0000256" key="2">
    <source>
        <dbReference type="ARBA" id="ARBA00022516"/>
    </source>
</evidence>
<keyword evidence="10" id="KW-0670">Pyruvate</keyword>
<protein>
    <submittedName>
        <fullName evidence="12">Phosphatidylserine decarboxylase</fullName>
    </submittedName>
</protein>
<dbReference type="PANTHER" id="PTHR35809:SF1">
    <property type="entry name" value="ARCHAETIDYLSERINE DECARBOXYLASE PROENZYME-RELATED"/>
    <property type="match status" value="1"/>
</dbReference>
<dbReference type="Pfam" id="PF02666">
    <property type="entry name" value="PS_Dcarbxylase"/>
    <property type="match status" value="1"/>
</dbReference>
<evidence type="ECO:0000313" key="13">
    <source>
        <dbReference type="Proteomes" id="UP000179243"/>
    </source>
</evidence>
<dbReference type="NCBIfam" id="NF003678">
    <property type="entry name" value="PRK05305.1-2"/>
    <property type="match status" value="1"/>
</dbReference>
<keyword evidence="8" id="KW-0456">Lyase</keyword>
<evidence type="ECO:0000256" key="7">
    <source>
        <dbReference type="ARBA" id="ARBA00023209"/>
    </source>
</evidence>
<evidence type="ECO:0000256" key="9">
    <source>
        <dbReference type="ARBA" id="ARBA00023264"/>
    </source>
</evidence>
<dbReference type="InterPro" id="IPR003817">
    <property type="entry name" value="PS_Dcarbxylase"/>
</dbReference>